<sequence>MTGAVNSRHARILRYYRHQSEQTEALLTAARKALQQLGSQQAELEQHKAALILSHCALTAHFSITADTPACRLNTLCQQLSDLNADAERAESALREHAQITESARAHLNIHQRRLKQIDVKQQHISRHFS</sequence>
<evidence type="ECO:0000313" key="3">
    <source>
        <dbReference type="Proteomes" id="UP000322181"/>
    </source>
</evidence>
<name>A0A5M9RC39_9GAMM</name>
<protein>
    <submittedName>
        <fullName evidence="2">Uncharacterized protein</fullName>
    </submittedName>
</protein>
<feature type="coiled-coil region" evidence="1">
    <location>
        <begin position="27"/>
        <end position="100"/>
    </location>
</feature>
<dbReference type="RefSeq" id="WP_067360745.1">
    <property type="nucleotide sequence ID" value="NZ_BAAAFS010000001.1"/>
</dbReference>
<dbReference type="EMBL" id="VXKB01000001">
    <property type="protein sequence ID" value="KAA8717817.1"/>
    <property type="molecule type" value="Genomic_DNA"/>
</dbReference>
<evidence type="ECO:0000256" key="1">
    <source>
        <dbReference type="SAM" id="Coils"/>
    </source>
</evidence>
<dbReference type="AlphaFoldDB" id="A0A5M9RC39"/>
<dbReference type="Proteomes" id="UP000322181">
    <property type="component" value="Unassembled WGS sequence"/>
</dbReference>
<gene>
    <name evidence="2" type="ORF">F4V73_08320</name>
</gene>
<proteinExistence type="predicted"/>
<keyword evidence="1" id="KW-0175">Coiled coil</keyword>
<reference evidence="2 3" key="1">
    <citation type="submission" date="2019-09" db="EMBL/GenBank/DDBJ databases">
        <title>Draft genome sequence of various Type strains from the CCUG.</title>
        <authorList>
            <person name="Pineiro-Iglesias B."/>
            <person name="Tunovic T."/>
            <person name="Unosson C."/>
            <person name="Inganas E."/>
            <person name="Ohlen M."/>
            <person name="Cardew S."/>
            <person name="Jensie-Markopoulos S."/>
            <person name="Salva-Serra F."/>
            <person name="Jaen-Luchoro D."/>
            <person name="Karlsson R."/>
            <person name="Svensson-Stadler L."/>
            <person name="Chun J."/>
            <person name="Moore E."/>
        </authorList>
    </citation>
    <scope>NUCLEOTIDE SEQUENCE [LARGE SCALE GENOMIC DNA]</scope>
    <source>
        <strain evidence="2 3">CCUG 53682T</strain>
    </source>
</reference>
<organism evidence="2 3">
    <name type="scientific">Morganella psychrotolerans</name>
    <dbReference type="NCBI Taxonomy" id="368603"/>
    <lineage>
        <taxon>Bacteria</taxon>
        <taxon>Pseudomonadati</taxon>
        <taxon>Pseudomonadota</taxon>
        <taxon>Gammaproteobacteria</taxon>
        <taxon>Enterobacterales</taxon>
        <taxon>Morganellaceae</taxon>
        <taxon>Morganella</taxon>
    </lineage>
</organism>
<dbReference type="OrthoDB" id="10008680at2"/>
<evidence type="ECO:0000313" key="2">
    <source>
        <dbReference type="EMBL" id="KAA8717817.1"/>
    </source>
</evidence>
<accession>A0A5M9RC39</accession>
<comment type="caution">
    <text evidence="2">The sequence shown here is derived from an EMBL/GenBank/DDBJ whole genome shotgun (WGS) entry which is preliminary data.</text>
</comment>